<feature type="transmembrane region" description="Helical" evidence="1">
    <location>
        <begin position="49"/>
        <end position="74"/>
    </location>
</feature>
<protein>
    <submittedName>
        <fullName evidence="2">Uncharacterized protein</fullName>
    </submittedName>
</protein>
<keyword evidence="1" id="KW-0472">Membrane</keyword>
<accession>A0A2A7U469</accession>
<keyword evidence="1" id="KW-0812">Transmembrane</keyword>
<evidence type="ECO:0000313" key="3">
    <source>
        <dbReference type="Proteomes" id="UP000219788"/>
    </source>
</evidence>
<dbReference type="Proteomes" id="UP000219788">
    <property type="component" value="Unassembled WGS sequence"/>
</dbReference>
<reference evidence="3" key="1">
    <citation type="submission" date="2017-09" db="EMBL/GenBank/DDBJ databases">
        <title>FDA dAtabase for Regulatory Grade micrObial Sequences (FDA-ARGOS): Supporting development and validation of Infectious Disease Dx tests.</title>
        <authorList>
            <person name="Goldberg B."/>
            <person name="Campos J."/>
            <person name="Tallon L."/>
            <person name="Sadzewicz L."/>
            <person name="Ott S."/>
            <person name="Zhao X."/>
            <person name="Nagaraj S."/>
            <person name="Vavikolanu K."/>
            <person name="Aluvathingal J."/>
            <person name="Nadendla S."/>
            <person name="Geyer C."/>
            <person name="Sichtig H."/>
        </authorList>
    </citation>
    <scope>NUCLEOTIDE SEQUENCE [LARGE SCALE GENOMIC DNA]</scope>
    <source>
        <strain evidence="3">FDAARGOS_370</strain>
    </source>
</reference>
<comment type="caution">
    <text evidence="2">The sequence shown here is derived from an EMBL/GenBank/DDBJ whole genome shotgun (WGS) entry which is preliminary data.</text>
</comment>
<evidence type="ECO:0000313" key="2">
    <source>
        <dbReference type="EMBL" id="PEH73110.1"/>
    </source>
</evidence>
<dbReference type="STRING" id="636.AAW15_10185"/>
<evidence type="ECO:0000256" key="1">
    <source>
        <dbReference type="SAM" id="Phobius"/>
    </source>
</evidence>
<organism evidence="2 3">
    <name type="scientific">Edwardsiella tarda</name>
    <dbReference type="NCBI Taxonomy" id="636"/>
    <lineage>
        <taxon>Bacteria</taxon>
        <taxon>Pseudomonadati</taxon>
        <taxon>Pseudomonadota</taxon>
        <taxon>Gammaproteobacteria</taxon>
        <taxon>Enterobacterales</taxon>
        <taxon>Hafniaceae</taxon>
        <taxon>Edwardsiella</taxon>
    </lineage>
</organism>
<name>A0A2A7U469_EDWTA</name>
<sequence length="85" mass="9606">MFFCVEIHDCADSYGIWVDTSQHGIIWNASAIYLSVYYSLSTDSSPASYAIALLHIVLIRIRMLAIMNIIIISLRISVGIARKYH</sequence>
<keyword evidence="1" id="KW-1133">Transmembrane helix</keyword>
<gene>
    <name evidence="2" type="ORF">CRM76_14790</name>
</gene>
<dbReference type="EMBL" id="PDDV01000013">
    <property type="protein sequence ID" value="PEH73110.1"/>
    <property type="molecule type" value="Genomic_DNA"/>
</dbReference>
<proteinExistence type="predicted"/>
<dbReference type="AlphaFoldDB" id="A0A2A7U469"/>